<dbReference type="GO" id="GO:0005739">
    <property type="term" value="C:mitochondrion"/>
    <property type="evidence" value="ECO:0007669"/>
    <property type="project" value="TreeGrafter"/>
</dbReference>
<evidence type="ECO:0000256" key="3">
    <source>
        <dbReference type="ARBA" id="ARBA00024947"/>
    </source>
</evidence>
<name>M2W1K8_GALSU</name>
<dbReference type="GO" id="GO:0045333">
    <property type="term" value="P:cellular respiration"/>
    <property type="evidence" value="ECO:0007669"/>
    <property type="project" value="InterPro"/>
</dbReference>
<dbReference type="EMBL" id="KB454507">
    <property type="protein sequence ID" value="EME29551.1"/>
    <property type="molecule type" value="Genomic_DNA"/>
</dbReference>
<dbReference type="InterPro" id="IPR005031">
    <property type="entry name" value="COQ10_START"/>
</dbReference>
<dbReference type="InterPro" id="IPR023393">
    <property type="entry name" value="START-like_dom_sf"/>
</dbReference>
<reference evidence="6" key="1">
    <citation type="journal article" date="2013" name="Science">
        <title>Gene transfer from bacteria and archaea facilitated evolution of an extremophilic eukaryote.</title>
        <authorList>
            <person name="Schonknecht G."/>
            <person name="Chen W.H."/>
            <person name="Ternes C.M."/>
            <person name="Barbier G.G."/>
            <person name="Shrestha R.P."/>
            <person name="Stanke M."/>
            <person name="Brautigam A."/>
            <person name="Baker B.J."/>
            <person name="Banfield J.F."/>
            <person name="Garavito R.M."/>
            <person name="Carr K."/>
            <person name="Wilkerson C."/>
            <person name="Rensing S.A."/>
            <person name="Gagneul D."/>
            <person name="Dickenson N.E."/>
            <person name="Oesterhelt C."/>
            <person name="Lercher M.J."/>
            <person name="Weber A.P."/>
        </authorList>
    </citation>
    <scope>NUCLEOTIDE SEQUENCE [LARGE SCALE GENOMIC DNA]</scope>
    <source>
        <strain evidence="6">074W</strain>
    </source>
</reference>
<comment type="subunit">
    <text evidence="2">Interacts with coenzyme Q.</text>
</comment>
<dbReference type="STRING" id="130081.M2W1K8"/>
<dbReference type="eggNOG" id="KOG3177">
    <property type="taxonomic scope" value="Eukaryota"/>
</dbReference>
<organism evidence="5 6">
    <name type="scientific">Galdieria sulphuraria</name>
    <name type="common">Red alga</name>
    <dbReference type="NCBI Taxonomy" id="130081"/>
    <lineage>
        <taxon>Eukaryota</taxon>
        <taxon>Rhodophyta</taxon>
        <taxon>Bangiophyceae</taxon>
        <taxon>Galdieriales</taxon>
        <taxon>Galdieriaceae</taxon>
        <taxon>Galdieria</taxon>
    </lineage>
</organism>
<sequence length="236" mass="28673">MKYLRLLQTSCIRILHQYHTRPEVFSQFLLPTKEVQWFLPHQRGFVSSCSRWCNLSLTRFYASRNTKQESEASDSKARTHFERRLVPFTREHLFEVVKNVDEYKYFVPWCEDSRVFYKKGNEMEAELTVGFKILSEKYISHIVLEPPCSIRVKSPETRLFEYLINEWYFKPGPDPHSTWLEFYVSFKFRSFLYQHIVDMFFEDVVKKMVTAFENRAKHVEEEKRTKHLEERVPWTK</sequence>
<dbReference type="CDD" id="cd07813">
    <property type="entry name" value="COQ10p_like"/>
    <property type="match status" value="1"/>
</dbReference>
<dbReference type="OMA" id="QTRNNVR"/>
<evidence type="ECO:0000313" key="5">
    <source>
        <dbReference type="EMBL" id="EME29551.1"/>
    </source>
</evidence>
<dbReference type="PANTHER" id="PTHR12901">
    <property type="entry name" value="SPERM PROTEIN HOMOLOG"/>
    <property type="match status" value="1"/>
</dbReference>
<keyword evidence="6" id="KW-1185">Reference proteome</keyword>
<comment type="function">
    <text evidence="3">Required for the function of coenzyme Q in the respiratory chain. May serve as a chaperone or may be involved in the transport of Q6 from its site of synthesis to the catalytic sites of the respiratory complexes.</text>
</comment>
<dbReference type="Gene3D" id="3.30.530.20">
    <property type="match status" value="1"/>
</dbReference>
<dbReference type="GeneID" id="17088336"/>
<evidence type="ECO:0000313" key="6">
    <source>
        <dbReference type="Proteomes" id="UP000030680"/>
    </source>
</evidence>
<dbReference type="OrthoDB" id="292693at2759"/>
<dbReference type="RefSeq" id="XP_005706071.1">
    <property type="nucleotide sequence ID" value="XM_005706014.1"/>
</dbReference>
<dbReference type="Proteomes" id="UP000030680">
    <property type="component" value="Unassembled WGS sequence"/>
</dbReference>
<feature type="domain" description="Coenzyme Q-binding protein COQ10 START" evidence="4">
    <location>
        <begin position="86"/>
        <end position="213"/>
    </location>
</feature>
<dbReference type="Gramene" id="EME29551">
    <property type="protein sequence ID" value="EME29551"/>
    <property type="gene ID" value="Gasu_29920"/>
</dbReference>
<dbReference type="InterPro" id="IPR044996">
    <property type="entry name" value="COQ10-like"/>
</dbReference>
<gene>
    <name evidence="5" type="ORF">Gasu_29920</name>
</gene>
<dbReference type="GO" id="GO:0048039">
    <property type="term" value="F:ubiquinone binding"/>
    <property type="evidence" value="ECO:0007669"/>
    <property type="project" value="InterPro"/>
</dbReference>
<accession>M2W1K8</accession>
<dbReference type="PANTHER" id="PTHR12901:SF10">
    <property type="entry name" value="COENZYME Q-BINDING PROTEIN COQ10, MITOCHONDRIAL"/>
    <property type="match status" value="1"/>
</dbReference>
<proteinExistence type="inferred from homology"/>
<dbReference type="AlphaFoldDB" id="M2W1K8"/>
<dbReference type="SUPFAM" id="SSF55961">
    <property type="entry name" value="Bet v1-like"/>
    <property type="match status" value="1"/>
</dbReference>
<dbReference type="KEGG" id="gsl:Gasu_29920"/>
<evidence type="ECO:0000256" key="1">
    <source>
        <dbReference type="ARBA" id="ARBA00006885"/>
    </source>
</evidence>
<evidence type="ECO:0000259" key="4">
    <source>
        <dbReference type="Pfam" id="PF03364"/>
    </source>
</evidence>
<protein>
    <recommendedName>
        <fullName evidence="4">Coenzyme Q-binding protein COQ10 START domain-containing protein</fullName>
    </recommendedName>
</protein>
<dbReference type="Pfam" id="PF03364">
    <property type="entry name" value="Polyketide_cyc"/>
    <property type="match status" value="1"/>
</dbReference>
<comment type="similarity">
    <text evidence="1">Belongs to the COQ10 family.</text>
</comment>
<evidence type="ECO:0000256" key="2">
    <source>
        <dbReference type="ARBA" id="ARBA00011814"/>
    </source>
</evidence>